<feature type="compositionally biased region" description="Acidic residues" evidence="8">
    <location>
        <begin position="41"/>
        <end position="67"/>
    </location>
</feature>
<dbReference type="GO" id="GO:0005730">
    <property type="term" value="C:nucleolus"/>
    <property type="evidence" value="ECO:0007669"/>
    <property type="project" value="UniProtKB-SubCell"/>
</dbReference>
<dbReference type="PANTHER" id="PTHR22807:SF30">
    <property type="entry name" value="28S RRNA (CYTOSINE(4447)-C(5))-METHYLTRANSFERASE-RELATED"/>
    <property type="match status" value="1"/>
</dbReference>
<keyword evidence="12" id="KW-1185">Reference proteome</keyword>
<feature type="binding site" evidence="7">
    <location>
        <begin position="250"/>
        <end position="256"/>
    </location>
    <ligand>
        <name>S-adenosyl-L-methionine</name>
        <dbReference type="ChEBI" id="CHEBI:59789"/>
    </ligand>
</feature>
<feature type="binding site" evidence="7">
    <location>
        <position position="318"/>
    </location>
    <ligand>
        <name>S-adenosyl-L-methionine</name>
        <dbReference type="ChEBI" id="CHEBI:59789"/>
    </ligand>
</feature>
<sequence length="867" mass="93540">MKKKRLAKKAEKPSNAEAEAEDWLGDKDEGEDQLDLHSEEASEAEEVEDGEADADAPEEDADAEEAMDDTKGDKRLGSRILARVSEGKQMDLTALKQEIQDDAGLLSNWRKAQLLGEKRSREEVFKNLISNCSTYFGYSEDLAEYFLQMFSPETAVKFFEANEQTRPLTLRTNTLKARRSSLMQALTQRKVQVDPIGAWTKVGLKVYQSQVPVGATPEYLGGHYMIQSASSFIPVMALAPQQDEVVLDMAAAPGGKTTYIGQLMRNTGTLFANDMKRDRCKSLVANVHRLGLTNVVVTCLDGKKLSKMLPRLDRVLLDAPCTGSGIIARDPSVKVKRGLKDFEGHSRLQKELLTAAIDMVDAGSKTGGYIVYSTCSVSVEENEAVVDHALKTRNVELVSFTSAVNFGVEGLTKYRERRFHPSLSLTRRYYPHVHNMDGFFVAKLKKTSNKVPERIKKDRSKAEDKVWGEEHWTADFMDSVVDFEASNGSPKAKKKLLARDRKKQRREELIKLRGFQLKYPPKVKTEQSLSAVSQKEIPSRLQNLKNKAVKLAMATKARAGDVMELAVSKVQSVKAQTVELVTSARSKVVDTASTLRAGVAARVTKVLQAAEAAKASARTRLTDAQAAAVKSYSKLRQEGVRVWTRDTVQLLSTYAASGIASARGLARQSVTDARAASVKLVESTRKAVKDRADQTVEGAKATYSQSKQRALQTVDDVKAKAHEVSDKAKAAAQDGHVRATAVGVAGGATTLGVTGATTGLAAGAAVGAAVGVVPALFTFGLSIPVGAMLGGGTGLVVGTAVGTTAGAVSGGAAGYGAYAKRDQIEEFRTKTVTRISSSVDVVKGKAAASKAYIKDQASAARARIARA</sequence>
<keyword evidence="9" id="KW-0812">Transmembrane</keyword>
<dbReference type="Pfam" id="PF22458">
    <property type="entry name" value="RsmF-B_ferredox"/>
    <property type="match status" value="1"/>
</dbReference>
<dbReference type="NCBIfam" id="TIGR00446">
    <property type="entry name" value="nop2p"/>
    <property type="match status" value="1"/>
</dbReference>
<evidence type="ECO:0000256" key="4">
    <source>
        <dbReference type="ARBA" id="ARBA00022679"/>
    </source>
</evidence>
<evidence type="ECO:0000256" key="3">
    <source>
        <dbReference type="ARBA" id="ARBA00022603"/>
    </source>
</evidence>
<dbReference type="InterPro" id="IPR054728">
    <property type="entry name" value="RsmB-like_ferredoxin"/>
</dbReference>
<evidence type="ECO:0000313" key="12">
    <source>
        <dbReference type="Proteomes" id="UP001178507"/>
    </source>
</evidence>
<dbReference type="Gene3D" id="3.40.50.150">
    <property type="entry name" value="Vaccinia Virus protein VP39"/>
    <property type="match status" value="1"/>
</dbReference>
<evidence type="ECO:0000313" key="11">
    <source>
        <dbReference type="EMBL" id="CAJ1376939.1"/>
    </source>
</evidence>
<dbReference type="GO" id="GO:0000470">
    <property type="term" value="P:maturation of LSU-rRNA"/>
    <property type="evidence" value="ECO:0007669"/>
    <property type="project" value="TreeGrafter"/>
</dbReference>
<dbReference type="InterPro" id="IPR049560">
    <property type="entry name" value="MeTrfase_RsmB-F_NOP2_cat"/>
</dbReference>
<keyword evidence="2" id="KW-0690">Ribosome biogenesis</keyword>
<evidence type="ECO:0000259" key="10">
    <source>
        <dbReference type="PROSITE" id="PS51686"/>
    </source>
</evidence>
<dbReference type="GO" id="GO:0003723">
    <property type="term" value="F:RNA binding"/>
    <property type="evidence" value="ECO:0007669"/>
    <property type="project" value="UniProtKB-UniRule"/>
</dbReference>
<dbReference type="InterPro" id="IPR001678">
    <property type="entry name" value="MeTrfase_RsmB-F_NOP2_dom"/>
</dbReference>
<comment type="similarity">
    <text evidence="7">Belongs to the class I-like SAM-binding methyltransferase superfamily. RsmB/NOP family.</text>
</comment>
<dbReference type="PRINTS" id="PR02012">
    <property type="entry name" value="RCMTNOP2"/>
</dbReference>
<protein>
    <recommendedName>
        <fullName evidence="10">SAM-dependent MTase RsmB/NOP-type domain-containing protein</fullName>
    </recommendedName>
</protein>
<dbReference type="InterPro" id="IPR029063">
    <property type="entry name" value="SAM-dependent_MTases_sf"/>
</dbReference>
<dbReference type="GO" id="GO:0009383">
    <property type="term" value="F:rRNA (cytosine-C5-)-methyltransferase activity"/>
    <property type="evidence" value="ECO:0007669"/>
    <property type="project" value="TreeGrafter"/>
</dbReference>
<feature type="binding site" evidence="7">
    <location>
        <position position="274"/>
    </location>
    <ligand>
        <name>S-adenosyl-L-methionine</name>
        <dbReference type="ChEBI" id="CHEBI:59789"/>
    </ligand>
</feature>
<keyword evidence="9" id="KW-1133">Transmembrane helix</keyword>
<keyword evidence="9" id="KW-0472">Membrane</keyword>
<accession>A0AA36HX27</accession>
<dbReference type="SUPFAM" id="SSF53335">
    <property type="entry name" value="S-adenosyl-L-methionine-dependent methyltransferases"/>
    <property type="match status" value="1"/>
</dbReference>
<evidence type="ECO:0000256" key="1">
    <source>
        <dbReference type="ARBA" id="ARBA00004604"/>
    </source>
</evidence>
<dbReference type="AlphaFoldDB" id="A0AA36HX27"/>
<evidence type="ECO:0000256" key="8">
    <source>
        <dbReference type="SAM" id="MobiDB-lite"/>
    </source>
</evidence>
<dbReference type="PRINTS" id="PR02008">
    <property type="entry name" value="RCMTFAMILY"/>
</dbReference>
<dbReference type="Pfam" id="PF01189">
    <property type="entry name" value="Methyltr_RsmB-F"/>
    <property type="match status" value="1"/>
</dbReference>
<keyword evidence="3 7" id="KW-0489">Methyltransferase</keyword>
<dbReference type="EMBL" id="CAUJNA010000434">
    <property type="protein sequence ID" value="CAJ1376939.1"/>
    <property type="molecule type" value="Genomic_DNA"/>
</dbReference>
<evidence type="ECO:0000256" key="2">
    <source>
        <dbReference type="ARBA" id="ARBA00022517"/>
    </source>
</evidence>
<dbReference type="InterPro" id="IPR023273">
    <property type="entry name" value="RCMT_NOP2"/>
</dbReference>
<proteinExistence type="inferred from homology"/>
<keyword evidence="4 7" id="KW-0808">Transferase</keyword>
<keyword evidence="5 7" id="KW-0949">S-adenosyl-L-methionine</keyword>
<feature type="region of interest" description="Disordered" evidence="8">
    <location>
        <begin position="1"/>
        <end position="74"/>
    </location>
</feature>
<dbReference type="InterPro" id="IPR023267">
    <property type="entry name" value="RCMT"/>
</dbReference>
<dbReference type="InterPro" id="IPR011023">
    <property type="entry name" value="Nop2p"/>
</dbReference>
<feature type="binding site" evidence="7">
    <location>
        <position position="301"/>
    </location>
    <ligand>
        <name>S-adenosyl-L-methionine</name>
        <dbReference type="ChEBI" id="CHEBI:59789"/>
    </ligand>
</feature>
<comment type="caution">
    <text evidence="11">The sequence shown here is derived from an EMBL/GenBank/DDBJ whole genome shotgun (WGS) entry which is preliminary data.</text>
</comment>
<feature type="domain" description="SAM-dependent MTase RsmB/NOP-type" evidence="10">
    <location>
        <begin position="158"/>
        <end position="447"/>
    </location>
</feature>
<dbReference type="Gene3D" id="3.30.70.1170">
    <property type="entry name" value="Sun protein, domain 3"/>
    <property type="match status" value="1"/>
</dbReference>
<dbReference type="Proteomes" id="UP001178507">
    <property type="component" value="Unassembled WGS sequence"/>
</dbReference>
<dbReference type="PROSITE" id="PS51686">
    <property type="entry name" value="SAM_MT_RSMB_NOP"/>
    <property type="match status" value="1"/>
</dbReference>
<keyword evidence="6 7" id="KW-0694">RNA-binding</keyword>
<gene>
    <name evidence="11" type="ORF">EVOR1521_LOCUS5876</name>
</gene>
<feature type="transmembrane region" description="Helical" evidence="9">
    <location>
        <begin position="795"/>
        <end position="818"/>
    </location>
</feature>
<feature type="transmembrane region" description="Helical" evidence="9">
    <location>
        <begin position="760"/>
        <end position="783"/>
    </location>
</feature>
<evidence type="ECO:0000256" key="7">
    <source>
        <dbReference type="PROSITE-ProRule" id="PRU01023"/>
    </source>
</evidence>
<dbReference type="PANTHER" id="PTHR22807">
    <property type="entry name" value="NOP2 YEAST -RELATED NOL1/NOP2/FMU SUN DOMAIN-CONTAINING"/>
    <property type="match status" value="1"/>
</dbReference>
<evidence type="ECO:0000256" key="5">
    <source>
        <dbReference type="ARBA" id="ARBA00022691"/>
    </source>
</evidence>
<comment type="subcellular location">
    <subcellularLocation>
        <location evidence="1">Nucleus</location>
        <location evidence="1">Nucleolus</location>
    </subcellularLocation>
</comment>
<dbReference type="GO" id="GO:0070475">
    <property type="term" value="P:rRNA base methylation"/>
    <property type="evidence" value="ECO:0007669"/>
    <property type="project" value="TreeGrafter"/>
</dbReference>
<feature type="compositionally biased region" description="Acidic residues" evidence="8">
    <location>
        <begin position="18"/>
        <end position="33"/>
    </location>
</feature>
<evidence type="ECO:0000256" key="9">
    <source>
        <dbReference type="SAM" id="Phobius"/>
    </source>
</evidence>
<evidence type="ECO:0000256" key="6">
    <source>
        <dbReference type="ARBA" id="ARBA00022884"/>
    </source>
</evidence>
<name>A0AA36HX27_9DINO</name>
<feature type="active site" description="Nucleophile" evidence="7">
    <location>
        <position position="375"/>
    </location>
</feature>
<organism evidence="11 12">
    <name type="scientific">Effrenium voratum</name>
    <dbReference type="NCBI Taxonomy" id="2562239"/>
    <lineage>
        <taxon>Eukaryota</taxon>
        <taxon>Sar</taxon>
        <taxon>Alveolata</taxon>
        <taxon>Dinophyceae</taxon>
        <taxon>Suessiales</taxon>
        <taxon>Symbiodiniaceae</taxon>
        <taxon>Effrenium</taxon>
    </lineage>
</organism>
<reference evidence="11" key="1">
    <citation type="submission" date="2023-08" db="EMBL/GenBank/DDBJ databases">
        <authorList>
            <person name="Chen Y."/>
            <person name="Shah S."/>
            <person name="Dougan E. K."/>
            <person name="Thang M."/>
            <person name="Chan C."/>
        </authorList>
    </citation>
    <scope>NUCLEOTIDE SEQUENCE</scope>
</reference>